<dbReference type="SUPFAM" id="SSF160897">
    <property type="entry name" value="Taf5 N-terminal domain-like"/>
    <property type="match status" value="1"/>
</dbReference>
<evidence type="ECO:0000313" key="2">
    <source>
        <dbReference type="EMBL" id="KAL3274685.1"/>
    </source>
</evidence>
<name>A0ABD2N8K7_9CUCU</name>
<reference evidence="2 3" key="1">
    <citation type="journal article" date="2021" name="BMC Biol.">
        <title>Horizontally acquired antibacterial genes associated with adaptive radiation of ladybird beetles.</title>
        <authorList>
            <person name="Li H.S."/>
            <person name="Tang X.F."/>
            <person name="Huang Y.H."/>
            <person name="Xu Z.Y."/>
            <person name="Chen M.L."/>
            <person name="Du X.Y."/>
            <person name="Qiu B.Y."/>
            <person name="Chen P.T."/>
            <person name="Zhang W."/>
            <person name="Slipinski A."/>
            <person name="Escalona H.E."/>
            <person name="Waterhouse R.M."/>
            <person name="Zwick A."/>
            <person name="Pang H."/>
        </authorList>
    </citation>
    <scope>NUCLEOTIDE SEQUENCE [LARGE SCALE GENOMIC DNA]</scope>
    <source>
        <strain evidence="2">SYSU2018</strain>
    </source>
</reference>
<dbReference type="EMBL" id="JABFTP020000062">
    <property type="protein sequence ID" value="KAL3274685.1"/>
    <property type="molecule type" value="Genomic_DNA"/>
</dbReference>
<protein>
    <recommendedName>
        <fullName evidence="1">TFIID subunit TAF5 NTD2 domain-containing protein</fullName>
    </recommendedName>
</protein>
<dbReference type="Pfam" id="PF04494">
    <property type="entry name" value="TFIID_NTD2"/>
    <property type="match status" value="1"/>
</dbReference>
<organism evidence="2 3">
    <name type="scientific">Cryptolaemus montrouzieri</name>
    <dbReference type="NCBI Taxonomy" id="559131"/>
    <lineage>
        <taxon>Eukaryota</taxon>
        <taxon>Metazoa</taxon>
        <taxon>Ecdysozoa</taxon>
        <taxon>Arthropoda</taxon>
        <taxon>Hexapoda</taxon>
        <taxon>Insecta</taxon>
        <taxon>Pterygota</taxon>
        <taxon>Neoptera</taxon>
        <taxon>Endopterygota</taxon>
        <taxon>Coleoptera</taxon>
        <taxon>Polyphaga</taxon>
        <taxon>Cucujiformia</taxon>
        <taxon>Coccinelloidea</taxon>
        <taxon>Coccinellidae</taxon>
        <taxon>Scymninae</taxon>
        <taxon>Scymnini</taxon>
        <taxon>Cryptolaemus</taxon>
    </lineage>
</organism>
<dbReference type="AlphaFoldDB" id="A0ABD2N8K7"/>
<feature type="domain" description="TFIID subunit TAF5 NTD2" evidence="1">
    <location>
        <begin position="26"/>
        <end position="152"/>
    </location>
</feature>
<dbReference type="Gene3D" id="1.25.40.500">
    <property type="entry name" value="TFIID subunit TAF5, NTD2 domain"/>
    <property type="match status" value="1"/>
</dbReference>
<dbReference type="InterPro" id="IPR007582">
    <property type="entry name" value="TFIID_NTD2"/>
</dbReference>
<sequence length="288" mass="33098">MIKTASLVDNEISNPNSIRYRCYNCDPAIIDNNFSKFLNWLKEPVKDQYFVEIEQLVGPLFCHLYLDILQGGHPEKAAAFFLTHLAAVEKVNNDVVIKDLMNSLSAENGTDYLKQEFRSNKYIMQISEVSKKRLMMFVAQNCHVIFLQVLQTWFEIEVIGNQSLSTENDLIPNECCLNSKFQKIVNVSRDLENIQNKMLYSVNISNLVVDSNCGFISRYHGFLAYNQGNIIHIQPLHSYNNLSSIIDSRLVKLKGHSTKIYAMTVSRNYLVSASAMVKYVFIEMKNLR</sequence>
<evidence type="ECO:0000259" key="1">
    <source>
        <dbReference type="Pfam" id="PF04494"/>
    </source>
</evidence>
<dbReference type="Proteomes" id="UP001516400">
    <property type="component" value="Unassembled WGS sequence"/>
</dbReference>
<dbReference type="InterPro" id="IPR037264">
    <property type="entry name" value="TFIID_NTD2_sf"/>
</dbReference>
<keyword evidence="3" id="KW-1185">Reference proteome</keyword>
<proteinExistence type="predicted"/>
<evidence type="ECO:0000313" key="3">
    <source>
        <dbReference type="Proteomes" id="UP001516400"/>
    </source>
</evidence>
<accession>A0ABD2N8K7</accession>
<comment type="caution">
    <text evidence="2">The sequence shown here is derived from an EMBL/GenBank/DDBJ whole genome shotgun (WGS) entry which is preliminary data.</text>
</comment>
<gene>
    <name evidence="2" type="ORF">HHI36_016063</name>
</gene>